<proteinExistence type="predicted"/>
<evidence type="ECO:0000256" key="1">
    <source>
        <dbReference type="SAM" id="MobiDB-lite"/>
    </source>
</evidence>
<dbReference type="Proteomes" id="UP001589776">
    <property type="component" value="Unassembled WGS sequence"/>
</dbReference>
<accession>A0ABV6DG83</accession>
<organism evidence="2 3">
    <name type="scientific">Paenibacillus chartarius</name>
    <dbReference type="NCBI Taxonomy" id="747481"/>
    <lineage>
        <taxon>Bacteria</taxon>
        <taxon>Bacillati</taxon>
        <taxon>Bacillota</taxon>
        <taxon>Bacilli</taxon>
        <taxon>Bacillales</taxon>
        <taxon>Paenibacillaceae</taxon>
        <taxon>Paenibacillus</taxon>
    </lineage>
</organism>
<sequence>MTLRSRLTSVFRPKAQQPDASAVYEARIRELELQLSELKAAHERQQAPWYPVHIDHLHIEHAVIENVNYNNHIGSLDVDELTGKLNIGANYFGPIPEKVFESMTGTGKNAAKPNGTTVKMNGKPLEQPPPDNDEQSSRPQR</sequence>
<evidence type="ECO:0000313" key="2">
    <source>
        <dbReference type="EMBL" id="MFC0211642.1"/>
    </source>
</evidence>
<name>A0ABV6DG83_9BACL</name>
<protein>
    <submittedName>
        <fullName evidence="2">Uncharacterized protein</fullName>
    </submittedName>
</protein>
<evidence type="ECO:0000313" key="3">
    <source>
        <dbReference type="Proteomes" id="UP001589776"/>
    </source>
</evidence>
<feature type="region of interest" description="Disordered" evidence="1">
    <location>
        <begin position="103"/>
        <end position="141"/>
    </location>
</feature>
<keyword evidence="3" id="KW-1185">Reference proteome</keyword>
<comment type="caution">
    <text evidence="2">The sequence shown here is derived from an EMBL/GenBank/DDBJ whole genome shotgun (WGS) entry which is preliminary data.</text>
</comment>
<reference evidence="2 3" key="1">
    <citation type="submission" date="2024-09" db="EMBL/GenBank/DDBJ databases">
        <authorList>
            <person name="Sun Q."/>
            <person name="Mori K."/>
        </authorList>
    </citation>
    <scope>NUCLEOTIDE SEQUENCE [LARGE SCALE GENOMIC DNA]</scope>
    <source>
        <strain evidence="2 3">CCM 7759</strain>
    </source>
</reference>
<gene>
    <name evidence="2" type="ORF">ACFFK0_04105</name>
</gene>
<dbReference type="RefSeq" id="WP_377468627.1">
    <property type="nucleotide sequence ID" value="NZ_JBHLWN010000021.1"/>
</dbReference>
<dbReference type="EMBL" id="JBHLWN010000021">
    <property type="protein sequence ID" value="MFC0211642.1"/>
    <property type="molecule type" value="Genomic_DNA"/>
</dbReference>